<dbReference type="Proteomes" id="UP000789920">
    <property type="component" value="Unassembled WGS sequence"/>
</dbReference>
<evidence type="ECO:0000313" key="1">
    <source>
        <dbReference type="EMBL" id="CAG8813301.1"/>
    </source>
</evidence>
<feature type="non-terminal residue" evidence="1">
    <location>
        <position position="1"/>
    </location>
</feature>
<gene>
    <name evidence="1" type="ORF">RPERSI_LOCUS23736</name>
</gene>
<protein>
    <submittedName>
        <fullName evidence="1">7253_t:CDS:1</fullName>
    </submittedName>
</protein>
<accession>A0ACA9RVF1</accession>
<reference evidence="1" key="1">
    <citation type="submission" date="2021-06" db="EMBL/GenBank/DDBJ databases">
        <authorList>
            <person name="Kallberg Y."/>
            <person name="Tangrot J."/>
            <person name="Rosling A."/>
        </authorList>
    </citation>
    <scope>NUCLEOTIDE SEQUENCE</scope>
    <source>
        <strain evidence="1">MA461A</strain>
    </source>
</reference>
<dbReference type="EMBL" id="CAJVQC010074781">
    <property type="protein sequence ID" value="CAG8813301.1"/>
    <property type="molecule type" value="Genomic_DNA"/>
</dbReference>
<sequence>NVEAVKSLVTINEDPQDSLSAELWESLSISNNDINEDEFTQYMKELKANKH</sequence>
<proteinExistence type="predicted"/>
<name>A0ACA9RVF1_9GLOM</name>
<comment type="caution">
    <text evidence="1">The sequence shown here is derived from an EMBL/GenBank/DDBJ whole genome shotgun (WGS) entry which is preliminary data.</text>
</comment>
<evidence type="ECO:0000313" key="2">
    <source>
        <dbReference type="Proteomes" id="UP000789920"/>
    </source>
</evidence>
<keyword evidence="2" id="KW-1185">Reference proteome</keyword>
<organism evidence="1 2">
    <name type="scientific">Racocetra persica</name>
    <dbReference type="NCBI Taxonomy" id="160502"/>
    <lineage>
        <taxon>Eukaryota</taxon>
        <taxon>Fungi</taxon>
        <taxon>Fungi incertae sedis</taxon>
        <taxon>Mucoromycota</taxon>
        <taxon>Glomeromycotina</taxon>
        <taxon>Glomeromycetes</taxon>
        <taxon>Diversisporales</taxon>
        <taxon>Gigasporaceae</taxon>
        <taxon>Racocetra</taxon>
    </lineage>
</organism>